<evidence type="ECO:0000313" key="2">
    <source>
        <dbReference type="EMBL" id="TQJ08820.1"/>
    </source>
</evidence>
<evidence type="ECO:0000259" key="1">
    <source>
        <dbReference type="Pfam" id="PF18478"/>
    </source>
</evidence>
<dbReference type="EMBL" id="VFMN01000001">
    <property type="protein sequence ID" value="TQJ08820.1"/>
    <property type="molecule type" value="Genomic_DNA"/>
</dbReference>
<comment type="caution">
    <text evidence="2">The sequence shown here is derived from an EMBL/GenBank/DDBJ whole genome shotgun (WGS) entry which is preliminary data.</text>
</comment>
<protein>
    <recommendedName>
        <fullName evidence="1">VapC45 PIN like domain-containing protein</fullName>
    </recommendedName>
</protein>
<sequence>MTHSSSAPEPNARLVGLPHVFIDRSLGAVQLPRALRAAGIELTTMREHYGESLAQATADPDWIALTAERGWIGFHKDAAIRRNDLERAAVRSTGARLFCVPRADITADELAARYLNNIAAIVRAAQQPGPYIYGVYTDEIRSLPLG</sequence>
<dbReference type="Proteomes" id="UP000317893">
    <property type="component" value="Unassembled WGS sequence"/>
</dbReference>
<proteinExistence type="predicted"/>
<reference evidence="2 3" key="1">
    <citation type="submission" date="2019-06" db="EMBL/GenBank/DDBJ databases">
        <title>Sequencing the genomes of 1000 actinobacteria strains.</title>
        <authorList>
            <person name="Klenk H.-P."/>
        </authorList>
    </citation>
    <scope>NUCLEOTIDE SEQUENCE [LARGE SCALE GENOMIC DNA]</scope>
    <source>
        <strain evidence="2 3">DSM 18607</strain>
    </source>
</reference>
<accession>A0A542E0E6</accession>
<dbReference type="Pfam" id="PF18478">
    <property type="entry name" value="PIN_10"/>
    <property type="match status" value="1"/>
</dbReference>
<dbReference type="RefSeq" id="WP_211355993.1">
    <property type="nucleotide sequence ID" value="NZ_BAAAPR010000005.1"/>
</dbReference>
<dbReference type="InterPro" id="IPR041375">
    <property type="entry name" value="VapC45_PIN-like"/>
</dbReference>
<gene>
    <name evidence="2" type="ORF">FB458_1917</name>
</gene>
<dbReference type="AlphaFoldDB" id="A0A542E0E6"/>
<organism evidence="2 3">
    <name type="scientific">Lapillicoccus jejuensis</name>
    <dbReference type="NCBI Taxonomy" id="402171"/>
    <lineage>
        <taxon>Bacteria</taxon>
        <taxon>Bacillati</taxon>
        <taxon>Actinomycetota</taxon>
        <taxon>Actinomycetes</taxon>
        <taxon>Micrococcales</taxon>
        <taxon>Intrasporangiaceae</taxon>
        <taxon>Lapillicoccus</taxon>
    </lineage>
</organism>
<feature type="domain" description="VapC45 PIN like" evidence="1">
    <location>
        <begin position="18"/>
        <end position="100"/>
    </location>
</feature>
<keyword evidence="3" id="KW-1185">Reference proteome</keyword>
<name>A0A542E0E6_9MICO</name>
<evidence type="ECO:0000313" key="3">
    <source>
        <dbReference type="Proteomes" id="UP000317893"/>
    </source>
</evidence>